<keyword evidence="13" id="KW-1185">Reference proteome</keyword>
<keyword evidence="3 6" id="KW-0547">Nucleotide-binding</keyword>
<feature type="binding site" evidence="6">
    <location>
        <position position="601"/>
    </location>
    <ligand>
        <name>ATP</name>
        <dbReference type="ChEBI" id="CHEBI:30616"/>
    </ligand>
</feature>
<name>A0ABZ2CGT3_9BACI</name>
<feature type="domain" description="Polyphosphate kinase N-terminal" evidence="9">
    <location>
        <begin position="12"/>
        <end position="118"/>
    </location>
</feature>
<dbReference type="InterPro" id="IPR003414">
    <property type="entry name" value="PP_kinase"/>
</dbReference>
<feature type="binding site" evidence="6">
    <location>
        <position position="414"/>
    </location>
    <ligand>
        <name>Mg(2+)</name>
        <dbReference type="ChEBI" id="CHEBI:18420"/>
    </ligand>
</feature>
<evidence type="ECO:0000256" key="6">
    <source>
        <dbReference type="HAMAP-Rule" id="MF_00347"/>
    </source>
</evidence>
<dbReference type="Gene3D" id="3.30.870.10">
    <property type="entry name" value="Endonuclease Chain A"/>
    <property type="match status" value="2"/>
</dbReference>
<dbReference type="Pfam" id="PF02503">
    <property type="entry name" value="PP_kinase"/>
    <property type="match status" value="1"/>
</dbReference>
<evidence type="ECO:0000313" key="13">
    <source>
        <dbReference type="Proteomes" id="UP001357223"/>
    </source>
</evidence>
<evidence type="ECO:0000313" key="12">
    <source>
        <dbReference type="EMBL" id="WVX82994.1"/>
    </source>
</evidence>
<dbReference type="HAMAP" id="MF_00347">
    <property type="entry name" value="Polyphosphate_kinase"/>
    <property type="match status" value="1"/>
</dbReference>
<dbReference type="InterPro" id="IPR036832">
    <property type="entry name" value="PPK_N_dom_sf"/>
</dbReference>
<comment type="catalytic activity">
    <reaction evidence="6 7">
        <text>[phosphate](n) + ATP = [phosphate](n+1) + ADP</text>
        <dbReference type="Rhea" id="RHEA:19573"/>
        <dbReference type="Rhea" id="RHEA-COMP:9859"/>
        <dbReference type="Rhea" id="RHEA-COMP:14280"/>
        <dbReference type="ChEBI" id="CHEBI:16838"/>
        <dbReference type="ChEBI" id="CHEBI:30616"/>
        <dbReference type="ChEBI" id="CHEBI:456216"/>
        <dbReference type="EC" id="2.7.4.1"/>
    </reaction>
</comment>
<dbReference type="SUPFAM" id="SSF143724">
    <property type="entry name" value="PHP14-like"/>
    <property type="match status" value="1"/>
</dbReference>
<dbReference type="SUPFAM" id="SSF56024">
    <property type="entry name" value="Phospholipase D/nuclease"/>
    <property type="match status" value="2"/>
</dbReference>
<feature type="binding site" evidence="6">
    <location>
        <position position="384"/>
    </location>
    <ligand>
        <name>Mg(2+)</name>
        <dbReference type="ChEBI" id="CHEBI:18420"/>
    </ligand>
</feature>
<dbReference type="InterPro" id="IPR025198">
    <property type="entry name" value="PPK_N_dom"/>
</dbReference>
<dbReference type="Pfam" id="PF13090">
    <property type="entry name" value="PP_kinase_C"/>
    <property type="match status" value="1"/>
</dbReference>
<protein>
    <recommendedName>
        <fullName evidence="6 7">Polyphosphate kinase</fullName>
        <ecNumber evidence="6 7">2.7.4.1</ecNumber>
    </recommendedName>
    <alternativeName>
        <fullName evidence="6">ATP-polyphosphate phosphotransferase</fullName>
    </alternativeName>
    <alternativeName>
        <fullName evidence="6">Polyphosphoric acid kinase</fullName>
    </alternativeName>
</protein>
<evidence type="ECO:0000256" key="5">
    <source>
        <dbReference type="ARBA" id="ARBA00022840"/>
    </source>
</evidence>
<sequence>MDYSRFSHPSNYNNREISWLAFNERVLQEVLDKRNPLLERIKFSAIFSSNLDEFFMVRVAGLKDQVKVGFMKPENKAGMTPKEQLEKISERAHYLVKLQDETFQQQILFELKAENIHLLKVDELTAAQKKYLELYFNEQIFPVLTPMAVDAYRPFPMLLNKSINIAVSIEMENSTENQLKQQLAIVQVPSLLERFIEVPFIDGTTCFVLLEDIICYFISKLFNGYRILSVTQFRITRNADLEIHEEGARDLLQVIEKELKKRKWGAAVRLEVKEKELDRQILAYLLDELEIEEDDVYYISGPLDKTFLFSFYKVFAFRRNDLTYEPFIPVPSLEIDANKDMFQNALDHDMLLHHPYESFQPILDFVSGAADDPDVLAIKQTLYRVSGDSPVIEALKRAAENGKQVTVLVELKARFDEENNVQWAKELEKAGCHVIYGMTHLKTHSKITLVVRRKNGMIERFVHLGTGNYNDQTAKVYTDFGYITTNRKFGIDATNFFNYLSGYTQKPVYHHLVVAPHDIRGEFILLIDQEIEYHKQFNNGHIIAKMNSLTDKKIIMKLYEASFAGVKIELIIRGICCLKPGIENVSENIRVISIVGRFLEHSRIYFFNHNGEEKIYLSSADMMTRNMEKRVEILFPIFEDKLKKKLKHLLSLQLSDNLKAREQDSEGVYHYIQKGENEPNIDSQAILIESSKFIIEEVEE</sequence>
<dbReference type="GO" id="GO:0008976">
    <property type="term" value="F:polyphosphate kinase activity"/>
    <property type="evidence" value="ECO:0007669"/>
    <property type="project" value="UniProtKB-EC"/>
</dbReference>
<gene>
    <name evidence="6" type="primary">ppk</name>
    <name evidence="12" type="ORF">R4Z09_08465</name>
</gene>
<dbReference type="PANTHER" id="PTHR30218">
    <property type="entry name" value="POLYPHOSPHATE KINASE"/>
    <property type="match status" value="1"/>
</dbReference>
<dbReference type="SUPFAM" id="SSF140356">
    <property type="entry name" value="PPK N-terminal domain-like"/>
    <property type="match status" value="1"/>
</dbReference>
<dbReference type="InterPro" id="IPR025200">
    <property type="entry name" value="PPK_C_dom2"/>
</dbReference>
<dbReference type="Gene3D" id="1.20.58.310">
    <property type="entry name" value="Polyphosphate kinase N-terminal domain"/>
    <property type="match status" value="1"/>
</dbReference>
<keyword evidence="4 6" id="KW-0418">Kinase</keyword>
<dbReference type="InterPro" id="IPR041108">
    <property type="entry name" value="PP_kinase_C_1"/>
</dbReference>
<accession>A0ABZ2CGT3</accession>
<dbReference type="NCBIfam" id="NF003921">
    <property type="entry name" value="PRK05443.2-2"/>
    <property type="match status" value="1"/>
</dbReference>
<dbReference type="NCBIfam" id="NF003920">
    <property type="entry name" value="PRK05443.2-1"/>
    <property type="match status" value="1"/>
</dbReference>
<feature type="domain" description="Polyphosphate kinase middle" evidence="8">
    <location>
        <begin position="128"/>
        <end position="311"/>
    </location>
</feature>
<evidence type="ECO:0000256" key="2">
    <source>
        <dbReference type="ARBA" id="ARBA00022679"/>
    </source>
</evidence>
<reference evidence="12 13" key="1">
    <citation type="submission" date="2023-10" db="EMBL/GenBank/DDBJ databases">
        <title>Niallia locisalis sp.nov. isolated from a salt pond sample.</title>
        <authorList>
            <person name="Li X.-J."/>
            <person name="Dong L."/>
        </authorList>
    </citation>
    <scope>NUCLEOTIDE SEQUENCE [LARGE SCALE GENOMIC DNA]</scope>
    <source>
        <strain evidence="12 13">DSM 29761</strain>
    </source>
</reference>
<dbReference type="Proteomes" id="UP001357223">
    <property type="component" value="Chromosome"/>
</dbReference>
<comment type="function">
    <text evidence="6 7">Catalyzes the reversible transfer of the terminal phosphate of ATP to form a long-chain polyphosphate (polyP).</text>
</comment>
<dbReference type="Pfam" id="PF17941">
    <property type="entry name" value="PP_kinase_C_1"/>
    <property type="match status" value="1"/>
</dbReference>
<evidence type="ECO:0000259" key="8">
    <source>
        <dbReference type="Pfam" id="PF02503"/>
    </source>
</evidence>
<keyword evidence="1 6" id="KW-0597">Phosphoprotein</keyword>
<comment type="similarity">
    <text evidence="6 7">Belongs to the polyphosphate kinase 1 (PPK1) family.</text>
</comment>
<feature type="domain" description="Polyphosphate kinase C-terminal" evidence="11">
    <location>
        <begin position="341"/>
        <end position="505"/>
    </location>
</feature>
<evidence type="ECO:0000259" key="11">
    <source>
        <dbReference type="Pfam" id="PF17941"/>
    </source>
</evidence>
<dbReference type="EMBL" id="CP137640">
    <property type="protein sequence ID" value="WVX82994.1"/>
    <property type="molecule type" value="Genomic_DNA"/>
</dbReference>
<keyword evidence="6" id="KW-0479">Metal-binding</keyword>
<dbReference type="PIRSF" id="PIRSF015589">
    <property type="entry name" value="PP_kinase"/>
    <property type="match status" value="1"/>
</dbReference>
<keyword evidence="5 6" id="KW-0067">ATP-binding</keyword>
<dbReference type="InterPro" id="IPR024953">
    <property type="entry name" value="PP_kinase_middle"/>
</dbReference>
<feature type="active site" description="Phosphohistidine intermediate" evidence="6">
    <location>
        <position position="444"/>
    </location>
</feature>
<proteinExistence type="inferred from homology"/>
<dbReference type="CDD" id="cd09168">
    <property type="entry name" value="PLDc_PaPPK1_C2_like"/>
    <property type="match status" value="1"/>
</dbReference>
<keyword evidence="6" id="KW-0460">Magnesium</keyword>
<keyword evidence="2 6" id="KW-0808">Transferase</keyword>
<dbReference type="Gene3D" id="3.30.1840.10">
    <property type="entry name" value="Polyphosphate kinase middle domain"/>
    <property type="match status" value="1"/>
</dbReference>
<dbReference type="PANTHER" id="PTHR30218:SF0">
    <property type="entry name" value="POLYPHOSPHATE KINASE"/>
    <property type="match status" value="1"/>
</dbReference>
<feature type="domain" description="Polyphosphate kinase C-terminal" evidence="10">
    <location>
        <begin position="512"/>
        <end position="684"/>
    </location>
</feature>
<feature type="binding site" evidence="6">
    <location>
        <position position="477"/>
    </location>
    <ligand>
        <name>ATP</name>
        <dbReference type="ChEBI" id="CHEBI:30616"/>
    </ligand>
</feature>
<dbReference type="NCBIfam" id="TIGR03705">
    <property type="entry name" value="poly_P_kin"/>
    <property type="match status" value="1"/>
</dbReference>
<evidence type="ECO:0000256" key="4">
    <source>
        <dbReference type="ARBA" id="ARBA00022777"/>
    </source>
</evidence>
<evidence type="ECO:0000259" key="9">
    <source>
        <dbReference type="Pfam" id="PF13089"/>
    </source>
</evidence>
<feature type="binding site" evidence="6">
    <location>
        <position position="573"/>
    </location>
    <ligand>
        <name>ATP</name>
        <dbReference type="ChEBI" id="CHEBI:30616"/>
    </ligand>
</feature>
<dbReference type="NCBIfam" id="NF003917">
    <property type="entry name" value="PRK05443.1-1"/>
    <property type="match status" value="1"/>
</dbReference>
<dbReference type="NCBIfam" id="NF003918">
    <property type="entry name" value="PRK05443.1-2"/>
    <property type="match status" value="1"/>
</dbReference>
<dbReference type="EC" id="2.7.4.1" evidence="6 7"/>
<dbReference type="CDD" id="cd09165">
    <property type="entry name" value="PLDc_PaPPK1_C1_like"/>
    <property type="match status" value="1"/>
</dbReference>
<dbReference type="Pfam" id="PF13089">
    <property type="entry name" value="PP_kinase_N"/>
    <property type="match status" value="1"/>
</dbReference>
<evidence type="ECO:0000259" key="10">
    <source>
        <dbReference type="Pfam" id="PF13090"/>
    </source>
</evidence>
<comment type="PTM">
    <text evidence="6 7">An intermediate of this reaction is the autophosphorylated ppk in which a phosphate is covalently linked to a histidine residue through a N-P bond.</text>
</comment>
<comment type="cofactor">
    <cofactor evidence="6">
        <name>Mg(2+)</name>
        <dbReference type="ChEBI" id="CHEBI:18420"/>
    </cofactor>
</comment>
<evidence type="ECO:0000256" key="7">
    <source>
        <dbReference type="RuleBase" id="RU003800"/>
    </source>
</evidence>
<evidence type="ECO:0000256" key="3">
    <source>
        <dbReference type="ARBA" id="ARBA00022741"/>
    </source>
</evidence>
<dbReference type="RefSeq" id="WP_338451887.1">
    <property type="nucleotide sequence ID" value="NZ_CP137640.1"/>
</dbReference>
<organism evidence="12 13">
    <name type="scientific">Niallia oryzisoli</name>
    <dbReference type="NCBI Taxonomy" id="1737571"/>
    <lineage>
        <taxon>Bacteria</taxon>
        <taxon>Bacillati</taxon>
        <taxon>Bacillota</taxon>
        <taxon>Bacilli</taxon>
        <taxon>Bacillales</taxon>
        <taxon>Bacillaceae</taxon>
        <taxon>Niallia</taxon>
    </lineage>
</organism>
<dbReference type="InterPro" id="IPR036830">
    <property type="entry name" value="PP_kinase_middle_dom_sf"/>
</dbReference>
<evidence type="ECO:0000256" key="1">
    <source>
        <dbReference type="ARBA" id="ARBA00022553"/>
    </source>
</evidence>
<feature type="binding site" evidence="6">
    <location>
        <position position="50"/>
    </location>
    <ligand>
        <name>ATP</name>
        <dbReference type="ChEBI" id="CHEBI:30616"/>
    </ligand>
</feature>